<feature type="domain" description="Glycine zipper 2TM" evidence="6">
    <location>
        <begin position="33"/>
        <end position="70"/>
    </location>
</feature>
<feature type="signal peptide" evidence="5">
    <location>
        <begin position="1"/>
        <end position="22"/>
    </location>
</feature>
<evidence type="ECO:0000256" key="4">
    <source>
        <dbReference type="ARBA" id="ARBA00023288"/>
    </source>
</evidence>
<gene>
    <name evidence="7" type="ORF">HQ945_14495</name>
</gene>
<dbReference type="Pfam" id="PF05433">
    <property type="entry name" value="Rick_17kDa_Anti"/>
    <property type="match status" value="1"/>
</dbReference>
<organism evidence="7 8">
    <name type="scientific">Phyllobacterium pellucidum</name>
    <dbReference type="NCBI Taxonomy" id="2740464"/>
    <lineage>
        <taxon>Bacteria</taxon>
        <taxon>Pseudomonadati</taxon>
        <taxon>Pseudomonadota</taxon>
        <taxon>Alphaproteobacteria</taxon>
        <taxon>Hyphomicrobiales</taxon>
        <taxon>Phyllobacteriaceae</taxon>
        <taxon>Phyllobacterium</taxon>
    </lineage>
</organism>
<evidence type="ECO:0000256" key="5">
    <source>
        <dbReference type="SAM" id="SignalP"/>
    </source>
</evidence>
<keyword evidence="4" id="KW-0449">Lipoprotein</keyword>
<feature type="chain" id="PRO_5032374073" description="17 kDa surface antigen" evidence="5">
    <location>
        <begin position="23"/>
        <end position="110"/>
    </location>
</feature>
<accession>A0A849VR11</accession>
<dbReference type="AlphaFoldDB" id="A0A849VR11"/>
<dbReference type="EMBL" id="JABUMX010000003">
    <property type="protein sequence ID" value="NTS32465.1"/>
    <property type="molecule type" value="Genomic_DNA"/>
</dbReference>
<dbReference type="Proteomes" id="UP000550508">
    <property type="component" value="Unassembled WGS sequence"/>
</dbReference>
<evidence type="ECO:0000256" key="1">
    <source>
        <dbReference type="ARBA" id="ARBA00004459"/>
    </source>
</evidence>
<evidence type="ECO:0000256" key="2">
    <source>
        <dbReference type="ARBA" id="ARBA00008681"/>
    </source>
</evidence>
<dbReference type="PROSITE" id="PS51257">
    <property type="entry name" value="PROKAR_LIPOPROTEIN"/>
    <property type="match status" value="1"/>
</dbReference>
<keyword evidence="5" id="KW-0732">Signal</keyword>
<dbReference type="GO" id="GO:0009279">
    <property type="term" value="C:cell outer membrane"/>
    <property type="evidence" value="ECO:0007669"/>
    <property type="project" value="UniProtKB-SubCell"/>
</dbReference>
<protein>
    <recommendedName>
        <fullName evidence="3">17 kDa surface antigen</fullName>
    </recommendedName>
</protein>
<reference evidence="7 8" key="1">
    <citation type="submission" date="2020-05" db="EMBL/GenBank/DDBJ databases">
        <authorList>
            <person name="Kim M.K."/>
        </authorList>
    </citation>
    <scope>NUCLEOTIDE SEQUENCE [LARGE SCALE GENOMIC DNA]</scope>
    <source>
        <strain evidence="7 8">BT25</strain>
    </source>
</reference>
<comment type="similarity">
    <text evidence="2">Belongs to the rickettsiale 17 kDa surface antigen family.</text>
</comment>
<comment type="subcellular location">
    <subcellularLocation>
        <location evidence="1">Cell outer membrane</location>
        <topology evidence="1">Lipid-anchor</topology>
    </subcellularLocation>
</comment>
<dbReference type="RefSeq" id="WP_091921023.1">
    <property type="nucleotide sequence ID" value="NZ_CP088292.1"/>
</dbReference>
<proteinExistence type="inferred from homology"/>
<sequence length="110" mass="10582">MKLRLTAIAVSALLAVSVAGCATSEQNVRGGTGALIGGGLGAIAGQALGHDTKSTVVGAAGGALLGAAIGTVTTPQGQTQNLCRYQRRDGSIYTAPCEGNGGGAYGGSGY</sequence>
<evidence type="ECO:0000313" key="7">
    <source>
        <dbReference type="EMBL" id="NTS32465.1"/>
    </source>
</evidence>
<keyword evidence="8" id="KW-1185">Reference proteome</keyword>
<evidence type="ECO:0000259" key="6">
    <source>
        <dbReference type="Pfam" id="PF05433"/>
    </source>
</evidence>
<evidence type="ECO:0000256" key="3">
    <source>
        <dbReference type="ARBA" id="ARBA00015281"/>
    </source>
</evidence>
<comment type="caution">
    <text evidence="7">The sequence shown here is derived from an EMBL/GenBank/DDBJ whole genome shotgun (WGS) entry which is preliminary data.</text>
</comment>
<dbReference type="InterPro" id="IPR008816">
    <property type="entry name" value="Gly_zipper_2TM_dom"/>
</dbReference>
<name>A0A849VR11_9HYPH</name>
<evidence type="ECO:0000313" key="8">
    <source>
        <dbReference type="Proteomes" id="UP000550508"/>
    </source>
</evidence>